<dbReference type="Gene3D" id="1.20.1720.10">
    <property type="entry name" value="Multidrug resistance protein D"/>
    <property type="match status" value="1"/>
</dbReference>
<dbReference type="InterPro" id="IPR036259">
    <property type="entry name" value="MFS_trans_sf"/>
</dbReference>
<feature type="transmembrane region" description="Helical" evidence="7">
    <location>
        <begin position="282"/>
        <end position="303"/>
    </location>
</feature>
<feature type="transmembrane region" description="Helical" evidence="7">
    <location>
        <begin position="30"/>
        <end position="49"/>
    </location>
</feature>
<reference evidence="9 10" key="1">
    <citation type="submission" date="2019-10" db="EMBL/GenBank/DDBJ databases">
        <title>Nonomuraea sp. nov., isolated from Phyllanthus amarus.</title>
        <authorList>
            <person name="Klykleung N."/>
            <person name="Tanasupawat S."/>
        </authorList>
    </citation>
    <scope>NUCLEOTIDE SEQUENCE [LARGE SCALE GENOMIC DNA]</scope>
    <source>
        <strain evidence="9 10">CR1-09</strain>
    </source>
</reference>
<evidence type="ECO:0000313" key="10">
    <source>
        <dbReference type="Proteomes" id="UP000313066"/>
    </source>
</evidence>
<name>A0A5N6BXI3_9ACTN</name>
<keyword evidence="4 7" id="KW-0812">Transmembrane</keyword>
<dbReference type="InterPro" id="IPR020846">
    <property type="entry name" value="MFS_dom"/>
</dbReference>
<feature type="transmembrane region" description="Helical" evidence="7">
    <location>
        <begin position="183"/>
        <end position="201"/>
    </location>
</feature>
<dbReference type="SUPFAM" id="SSF103473">
    <property type="entry name" value="MFS general substrate transporter"/>
    <property type="match status" value="1"/>
</dbReference>
<dbReference type="PANTHER" id="PTHR42718">
    <property type="entry name" value="MAJOR FACILITATOR SUPERFAMILY MULTIDRUG TRANSPORTER MFSC"/>
    <property type="match status" value="1"/>
</dbReference>
<dbReference type="GO" id="GO:0005886">
    <property type="term" value="C:plasma membrane"/>
    <property type="evidence" value="ECO:0007669"/>
    <property type="project" value="UniProtKB-SubCell"/>
</dbReference>
<dbReference type="Gene3D" id="1.20.1250.20">
    <property type="entry name" value="MFS general substrate transporter like domains"/>
    <property type="match status" value="1"/>
</dbReference>
<organism evidence="9 10">
    <name type="scientific">Microbispora catharanthi</name>
    <dbReference type="NCBI Taxonomy" id="1712871"/>
    <lineage>
        <taxon>Bacteria</taxon>
        <taxon>Bacillati</taxon>
        <taxon>Actinomycetota</taxon>
        <taxon>Actinomycetes</taxon>
        <taxon>Streptosporangiales</taxon>
        <taxon>Streptosporangiaceae</taxon>
        <taxon>Microbispora</taxon>
    </lineage>
</organism>
<evidence type="ECO:0000256" key="6">
    <source>
        <dbReference type="ARBA" id="ARBA00023136"/>
    </source>
</evidence>
<dbReference type="InterPro" id="IPR011701">
    <property type="entry name" value="MFS"/>
</dbReference>
<gene>
    <name evidence="9" type="ORF">FH610_013990</name>
</gene>
<evidence type="ECO:0000256" key="5">
    <source>
        <dbReference type="ARBA" id="ARBA00022989"/>
    </source>
</evidence>
<dbReference type="Pfam" id="PF07690">
    <property type="entry name" value="MFS_1"/>
    <property type="match status" value="1"/>
</dbReference>
<dbReference type="PANTHER" id="PTHR42718:SF46">
    <property type="entry name" value="BLR6921 PROTEIN"/>
    <property type="match status" value="1"/>
</dbReference>
<feature type="transmembrane region" description="Helical" evidence="7">
    <location>
        <begin position="123"/>
        <end position="146"/>
    </location>
</feature>
<accession>A0A5N6BXI3</accession>
<feature type="transmembrane region" description="Helical" evidence="7">
    <location>
        <begin position="152"/>
        <end position="171"/>
    </location>
</feature>
<feature type="transmembrane region" description="Helical" evidence="7">
    <location>
        <begin position="315"/>
        <end position="334"/>
    </location>
</feature>
<keyword evidence="5 7" id="KW-1133">Transmembrane helix</keyword>
<keyword evidence="2" id="KW-0813">Transport</keyword>
<evidence type="ECO:0000259" key="8">
    <source>
        <dbReference type="PROSITE" id="PS50850"/>
    </source>
</evidence>
<evidence type="ECO:0000256" key="2">
    <source>
        <dbReference type="ARBA" id="ARBA00022448"/>
    </source>
</evidence>
<comment type="subcellular location">
    <subcellularLocation>
        <location evidence="1">Cell membrane</location>
        <topology evidence="1">Multi-pass membrane protein</topology>
    </subcellularLocation>
</comment>
<feature type="transmembrane region" description="Helical" evidence="7">
    <location>
        <begin position="61"/>
        <end position="79"/>
    </location>
</feature>
<feature type="transmembrane region" description="Helical" evidence="7">
    <location>
        <begin position="213"/>
        <end position="230"/>
    </location>
</feature>
<proteinExistence type="predicted"/>
<feature type="transmembrane region" description="Helical" evidence="7">
    <location>
        <begin position="340"/>
        <end position="364"/>
    </location>
</feature>
<feature type="transmembrane region" description="Helical" evidence="7">
    <location>
        <begin position="376"/>
        <end position="400"/>
    </location>
</feature>
<sequence length="453" mass="45155">MGSSITALDFTVVYVALPQIAREAGFSPYALQWVVSGYAVPFGGFLLLGGRLSDLLGRRRMFVAGLLLYGAASLLGGLASSPAPLVCARALQGLGGAVLMPATLSLVVTMFAEGPARNRAMTVWATCGAAGLSLGALLGGVLTRAFGWEAVFFVNVPLTTVGAAAAFAVLTPDGRRRAGGLDLPGALIGTAGVTGLVFAVAQGPQRGWTSPGALASAAAAAGLLAAFLVIEARSREPLLPPRLLANRHTAAGAGVILVYGLTLQCVPYFLTLHFQDVLGYDAAASGLAFLGPTLAITAGNLAAERLIPRLGLRGTLILGMAVGATGTAVLAWRLSADGSYLGLLAGVVGFGVGAGLWFSTMFILASTGVAPQEQGVVSGLSSTVLQAGSAAGLAVLVAVAGRGTAGLTGEALRAATAGGLRSAVLVAAVISVTGVVVTLALGPAGRDRLADRA</sequence>
<keyword evidence="3" id="KW-1003">Cell membrane</keyword>
<feature type="transmembrane region" description="Helical" evidence="7">
    <location>
        <begin position="91"/>
        <end position="111"/>
    </location>
</feature>
<dbReference type="InterPro" id="IPR005829">
    <property type="entry name" value="Sugar_transporter_CS"/>
</dbReference>
<dbReference type="PROSITE" id="PS50850">
    <property type="entry name" value="MFS"/>
    <property type="match status" value="1"/>
</dbReference>
<dbReference type="CDD" id="cd17321">
    <property type="entry name" value="MFS_MMR_MDR_like"/>
    <property type="match status" value="1"/>
</dbReference>
<feature type="transmembrane region" description="Helical" evidence="7">
    <location>
        <begin position="250"/>
        <end position="270"/>
    </location>
</feature>
<evidence type="ECO:0000256" key="3">
    <source>
        <dbReference type="ARBA" id="ARBA00022475"/>
    </source>
</evidence>
<dbReference type="GO" id="GO:0022857">
    <property type="term" value="F:transmembrane transporter activity"/>
    <property type="evidence" value="ECO:0007669"/>
    <property type="project" value="InterPro"/>
</dbReference>
<feature type="domain" description="Major facilitator superfamily (MFS) profile" evidence="8">
    <location>
        <begin position="1"/>
        <end position="446"/>
    </location>
</feature>
<dbReference type="EMBL" id="VDMA02000006">
    <property type="protein sequence ID" value="KAB8185141.1"/>
    <property type="molecule type" value="Genomic_DNA"/>
</dbReference>
<dbReference type="Proteomes" id="UP000313066">
    <property type="component" value="Unassembled WGS sequence"/>
</dbReference>
<evidence type="ECO:0000256" key="1">
    <source>
        <dbReference type="ARBA" id="ARBA00004651"/>
    </source>
</evidence>
<keyword evidence="6 7" id="KW-0472">Membrane</keyword>
<feature type="transmembrane region" description="Helical" evidence="7">
    <location>
        <begin position="420"/>
        <end position="442"/>
    </location>
</feature>
<evidence type="ECO:0000313" key="9">
    <source>
        <dbReference type="EMBL" id="KAB8185141.1"/>
    </source>
</evidence>
<comment type="caution">
    <text evidence="9">The sequence shown here is derived from an EMBL/GenBank/DDBJ whole genome shotgun (WGS) entry which is preliminary data.</text>
</comment>
<evidence type="ECO:0000256" key="7">
    <source>
        <dbReference type="SAM" id="Phobius"/>
    </source>
</evidence>
<keyword evidence="10" id="KW-1185">Reference proteome</keyword>
<dbReference type="PROSITE" id="PS00216">
    <property type="entry name" value="SUGAR_TRANSPORT_1"/>
    <property type="match status" value="1"/>
</dbReference>
<dbReference type="AlphaFoldDB" id="A0A5N6BXI3"/>
<evidence type="ECO:0000256" key="4">
    <source>
        <dbReference type="ARBA" id="ARBA00022692"/>
    </source>
</evidence>
<protein>
    <submittedName>
        <fullName evidence="9">MFS transporter</fullName>
    </submittedName>
</protein>